<evidence type="ECO:0000256" key="1">
    <source>
        <dbReference type="SAM" id="MobiDB-lite"/>
    </source>
</evidence>
<dbReference type="AlphaFoldDB" id="A0A177TM54"/>
<feature type="compositionally biased region" description="Basic and acidic residues" evidence="1">
    <location>
        <begin position="533"/>
        <end position="542"/>
    </location>
</feature>
<feature type="compositionally biased region" description="Basic and acidic residues" evidence="1">
    <location>
        <begin position="460"/>
        <end position="494"/>
    </location>
</feature>
<organism evidence="2 3">
    <name type="scientific">Tilletia indica</name>
    <dbReference type="NCBI Taxonomy" id="43049"/>
    <lineage>
        <taxon>Eukaryota</taxon>
        <taxon>Fungi</taxon>
        <taxon>Dikarya</taxon>
        <taxon>Basidiomycota</taxon>
        <taxon>Ustilaginomycotina</taxon>
        <taxon>Exobasidiomycetes</taxon>
        <taxon>Tilletiales</taxon>
        <taxon>Tilletiaceae</taxon>
        <taxon>Tilletia</taxon>
    </lineage>
</organism>
<evidence type="ECO:0008006" key="4">
    <source>
        <dbReference type="Google" id="ProtNLM"/>
    </source>
</evidence>
<name>A0A177TM54_9BASI</name>
<protein>
    <recommendedName>
        <fullName evidence="4">RED-like N-terminal domain-containing protein</fullName>
    </recommendedName>
</protein>
<dbReference type="EMBL" id="LWDF02000323">
    <property type="protein sequence ID" value="KAE8250459.1"/>
    <property type="molecule type" value="Genomic_DNA"/>
</dbReference>
<feature type="compositionally biased region" description="Low complexity" evidence="1">
    <location>
        <begin position="429"/>
        <end position="446"/>
    </location>
</feature>
<feature type="compositionally biased region" description="Basic and acidic residues" evidence="1">
    <location>
        <begin position="63"/>
        <end position="77"/>
    </location>
</feature>
<gene>
    <name evidence="2" type="ORF">A4X13_0g4714</name>
</gene>
<accession>A0A177TM54</accession>
<proteinExistence type="predicted"/>
<comment type="caution">
    <text evidence="2">The sequence shown here is derived from an EMBL/GenBank/DDBJ whole genome shotgun (WGS) entry which is preliminary data.</text>
</comment>
<feature type="compositionally biased region" description="Polar residues" evidence="1">
    <location>
        <begin position="297"/>
        <end position="318"/>
    </location>
</feature>
<feature type="compositionally biased region" description="Gly residues" evidence="1">
    <location>
        <begin position="1"/>
        <end position="20"/>
    </location>
</feature>
<feature type="compositionally biased region" description="Low complexity" evidence="1">
    <location>
        <begin position="21"/>
        <end position="41"/>
    </location>
</feature>
<feature type="compositionally biased region" description="Acidic residues" evidence="1">
    <location>
        <begin position="557"/>
        <end position="568"/>
    </location>
</feature>
<feature type="compositionally biased region" description="Polar residues" evidence="1">
    <location>
        <begin position="189"/>
        <end position="205"/>
    </location>
</feature>
<evidence type="ECO:0000313" key="2">
    <source>
        <dbReference type="EMBL" id="KAE8250459.1"/>
    </source>
</evidence>
<feature type="region of interest" description="Disordered" evidence="1">
    <location>
        <begin position="1"/>
        <end position="84"/>
    </location>
</feature>
<dbReference type="Proteomes" id="UP000077521">
    <property type="component" value="Unassembled WGS sequence"/>
</dbReference>
<evidence type="ECO:0000313" key="3">
    <source>
        <dbReference type="Proteomes" id="UP000077521"/>
    </source>
</evidence>
<feature type="compositionally biased region" description="Basic residues" evidence="1">
    <location>
        <begin position="571"/>
        <end position="581"/>
    </location>
</feature>
<keyword evidence="3" id="KW-1185">Reference proteome</keyword>
<reference evidence="2" key="2">
    <citation type="journal article" date="2019" name="IMA Fungus">
        <title>Genome sequencing and comparison of five Tilletia species to identify candidate genes for the detection of regulated species infecting wheat.</title>
        <authorList>
            <person name="Nguyen H.D.T."/>
            <person name="Sultana T."/>
            <person name="Kesanakurti P."/>
            <person name="Hambleton S."/>
        </authorList>
    </citation>
    <scope>NUCLEOTIDE SEQUENCE</scope>
    <source>
        <strain evidence="2">DAOMC 236416</strain>
    </source>
</reference>
<feature type="compositionally biased region" description="Acidic residues" evidence="1">
    <location>
        <begin position="99"/>
        <end position="108"/>
    </location>
</feature>
<feature type="region of interest" description="Disordered" evidence="1">
    <location>
        <begin position="97"/>
        <end position="588"/>
    </location>
</feature>
<feature type="compositionally biased region" description="Acidic residues" evidence="1">
    <location>
        <begin position="391"/>
        <end position="403"/>
    </location>
</feature>
<feature type="compositionally biased region" description="Low complexity" evidence="1">
    <location>
        <begin position="495"/>
        <end position="507"/>
    </location>
</feature>
<sequence>MSSRVLGGGAKRGRGGGGGQQRLDLGGPPSSSSTTIPASASVLDLQPRFQNQRKYGASGSKGGDSKAEEAAGTEKIKRMGGTSFIDRAALRRRGIADPAELEIEDDADESARPPKGLNLEALGKNEGPEGPGGSVSAGVPDDDDLEQAFQSVATGDGAADNEAEAISTSAAPKSRDDILAALSRRKQQARGQGTTSQTSANSSKSENADEIARARAQGKFKTIGFKSVSSGGGGSADDKDFVIINGKRMRKKRKKEDVQAAGAEGAHDDQTAAVVVVSEPGPSRPAKEGRSAAPMTNIPTGSDITVQNPSRPTASGTSAHDETDHRKPSEPDVAAHPSPSEDAQMDTVGPASVSLGSADGVTTSAPPVETIAKLEDGQPEEEGAKTTIQEAVDDDDDDIFAEADEWKGLDIDSDEEGNEPSSSTRKDTTTSSSSQPVPTATTPPQQTKRDWFGSVSEQTALDKGKGKSEGHEEEDALSRAMREANEAAAKKAQAEAEAVAAAEAAAAGPIEPSKVRLTGLSDSALPSDMSRFLLEREREREAGGGFRKKKKTKEGEEGGGEDDDDDEGVAPRKRKRKRKGKGGGSDDD</sequence>
<feature type="compositionally biased region" description="Basic and acidic residues" evidence="1">
    <location>
        <begin position="319"/>
        <end position="330"/>
    </location>
</feature>
<reference evidence="2" key="1">
    <citation type="submission" date="2016-04" db="EMBL/GenBank/DDBJ databases">
        <authorList>
            <person name="Nguyen H.D."/>
            <person name="Samba Siva P."/>
            <person name="Cullis J."/>
            <person name="Levesque C.A."/>
            <person name="Hambleton S."/>
        </authorList>
    </citation>
    <scope>NUCLEOTIDE SEQUENCE</scope>
    <source>
        <strain evidence="2">DAOMC 236416</strain>
    </source>
</reference>